<reference evidence="2 3" key="1">
    <citation type="submission" date="2024-07" db="EMBL/GenBank/DDBJ databases">
        <title>Section-level genome sequencing and comparative genomics of Aspergillus sections Usti and Cavernicolus.</title>
        <authorList>
            <consortium name="Lawrence Berkeley National Laboratory"/>
            <person name="Nybo J.L."/>
            <person name="Vesth T.C."/>
            <person name="Theobald S."/>
            <person name="Frisvad J.C."/>
            <person name="Larsen T.O."/>
            <person name="Kjaerboelling I."/>
            <person name="Rothschild-Mancinelli K."/>
            <person name="Lyhne E.K."/>
            <person name="Kogle M.E."/>
            <person name="Barry K."/>
            <person name="Clum A."/>
            <person name="Na H."/>
            <person name="Ledsgaard L."/>
            <person name="Lin J."/>
            <person name="Lipzen A."/>
            <person name="Kuo A."/>
            <person name="Riley R."/>
            <person name="Mondo S."/>
            <person name="Labutti K."/>
            <person name="Haridas S."/>
            <person name="Pangalinan J."/>
            <person name="Salamov A.A."/>
            <person name="Simmons B.A."/>
            <person name="Magnuson J.K."/>
            <person name="Chen J."/>
            <person name="Drula E."/>
            <person name="Henrissat B."/>
            <person name="Wiebenga A."/>
            <person name="Lubbers R.J."/>
            <person name="Gomes A.C."/>
            <person name="Makela M.R."/>
            <person name="Stajich J."/>
            <person name="Grigoriev I.V."/>
            <person name="Mortensen U.H."/>
            <person name="De Vries R.P."/>
            <person name="Baker S.E."/>
            <person name="Andersen M.R."/>
        </authorList>
    </citation>
    <scope>NUCLEOTIDE SEQUENCE [LARGE SCALE GENOMIC DNA]</scope>
    <source>
        <strain evidence="2 3">CBS 588.65</strain>
    </source>
</reference>
<keyword evidence="3" id="KW-1185">Reference proteome</keyword>
<accession>A0ABR4GSB7</accession>
<protein>
    <submittedName>
        <fullName evidence="2">Uncharacterized protein</fullName>
    </submittedName>
</protein>
<gene>
    <name evidence="2" type="ORF">BJX63DRAFT_441608</name>
</gene>
<sequence length="295" mass="33506">MGVTESRVLAENVLTACQRAEKDGKPILDNTSLWSNEDTCKAAKSIYRYIPQSIRGPSRQSTIKKAIMRSRKRLIIPPVIQELQDKREDLFPSGQRDVSFTAFPSQNNPLAHYYELVVQFENRLDLDRVRLRLLYVAFYRLKQDQHPGSQYEYYDPTPIAQAIFETGSIKDPLETILVKVRTWIGYGERYSLLATDLGGLGVLYILPDIAGESLWTKELPKSANHANRISIIKTLKKLGISEEARERGLHMSADAEVSQIFMSLKDSLGGRQRPPESHNSDRKHDSPSANQYPTT</sequence>
<proteinExistence type="predicted"/>
<evidence type="ECO:0000256" key="1">
    <source>
        <dbReference type="SAM" id="MobiDB-lite"/>
    </source>
</evidence>
<name>A0ABR4GSB7_9EURO</name>
<feature type="compositionally biased region" description="Basic and acidic residues" evidence="1">
    <location>
        <begin position="273"/>
        <end position="286"/>
    </location>
</feature>
<feature type="region of interest" description="Disordered" evidence="1">
    <location>
        <begin position="266"/>
        <end position="295"/>
    </location>
</feature>
<dbReference type="Proteomes" id="UP001610334">
    <property type="component" value="Unassembled WGS sequence"/>
</dbReference>
<dbReference type="EMBL" id="JBFXLT010000221">
    <property type="protein sequence ID" value="KAL2801968.1"/>
    <property type="molecule type" value="Genomic_DNA"/>
</dbReference>
<evidence type="ECO:0000313" key="3">
    <source>
        <dbReference type="Proteomes" id="UP001610334"/>
    </source>
</evidence>
<organism evidence="2 3">
    <name type="scientific">Aspergillus granulosus</name>
    <dbReference type="NCBI Taxonomy" id="176169"/>
    <lineage>
        <taxon>Eukaryota</taxon>
        <taxon>Fungi</taxon>
        <taxon>Dikarya</taxon>
        <taxon>Ascomycota</taxon>
        <taxon>Pezizomycotina</taxon>
        <taxon>Eurotiomycetes</taxon>
        <taxon>Eurotiomycetidae</taxon>
        <taxon>Eurotiales</taxon>
        <taxon>Aspergillaceae</taxon>
        <taxon>Aspergillus</taxon>
        <taxon>Aspergillus subgen. Nidulantes</taxon>
    </lineage>
</organism>
<comment type="caution">
    <text evidence="2">The sequence shown here is derived from an EMBL/GenBank/DDBJ whole genome shotgun (WGS) entry which is preliminary data.</text>
</comment>
<evidence type="ECO:0000313" key="2">
    <source>
        <dbReference type="EMBL" id="KAL2801968.1"/>
    </source>
</evidence>